<evidence type="ECO:0000259" key="3">
    <source>
        <dbReference type="PROSITE" id="PS50977"/>
    </source>
</evidence>
<dbReference type="Proteomes" id="UP000003494">
    <property type="component" value="Unassembled WGS sequence"/>
</dbReference>
<dbReference type="HOGENOM" id="CLU_069356_29_3_9"/>
<dbReference type="InterPro" id="IPR009057">
    <property type="entry name" value="Homeodomain-like_sf"/>
</dbReference>
<proteinExistence type="predicted"/>
<dbReference type="PANTHER" id="PTHR43479">
    <property type="entry name" value="ACREF/ENVCD OPERON REPRESSOR-RELATED"/>
    <property type="match status" value="1"/>
</dbReference>
<evidence type="ECO:0000313" key="5">
    <source>
        <dbReference type="Proteomes" id="UP000003494"/>
    </source>
</evidence>
<dbReference type="PRINTS" id="PR00455">
    <property type="entry name" value="HTHTETR"/>
</dbReference>
<comment type="caution">
    <text evidence="4">The sequence shown here is derived from an EMBL/GenBank/DDBJ whole genome shotgun (WGS) entry which is preliminary data.</text>
</comment>
<gene>
    <name evidence="4" type="ORF">GCWU000342_01440</name>
</gene>
<evidence type="ECO:0000313" key="4">
    <source>
        <dbReference type="EMBL" id="EEP28629.1"/>
    </source>
</evidence>
<protein>
    <submittedName>
        <fullName evidence="4">Transcriptional regulator, TetR family</fullName>
    </submittedName>
</protein>
<organism evidence="4 5">
    <name type="scientific">Shuttleworthella satelles DSM 14600</name>
    <dbReference type="NCBI Taxonomy" id="626523"/>
    <lineage>
        <taxon>Bacteria</taxon>
        <taxon>Bacillati</taxon>
        <taxon>Bacillota</taxon>
        <taxon>Clostridia</taxon>
        <taxon>Lachnospirales</taxon>
        <taxon>Lachnospiraceae</taxon>
        <taxon>Shuttleworthella</taxon>
    </lineage>
</organism>
<dbReference type="STRING" id="626523.GCWU000342_01440"/>
<dbReference type="Pfam" id="PF00440">
    <property type="entry name" value="TetR_N"/>
    <property type="match status" value="1"/>
</dbReference>
<dbReference type="PROSITE" id="PS50977">
    <property type="entry name" value="HTH_TETR_2"/>
    <property type="match status" value="1"/>
</dbReference>
<dbReference type="AlphaFoldDB" id="C4GBY6"/>
<evidence type="ECO:0000256" key="1">
    <source>
        <dbReference type="ARBA" id="ARBA00023125"/>
    </source>
</evidence>
<dbReference type="PANTHER" id="PTHR43479:SF11">
    <property type="entry name" value="ACREF_ENVCD OPERON REPRESSOR-RELATED"/>
    <property type="match status" value="1"/>
</dbReference>
<accession>C4GBY6</accession>
<dbReference type="EMBL" id="ACIP02000002">
    <property type="protein sequence ID" value="EEP28629.1"/>
    <property type="molecule type" value="Genomic_DNA"/>
</dbReference>
<reference evidence="4" key="1">
    <citation type="submission" date="2009-04" db="EMBL/GenBank/DDBJ databases">
        <authorList>
            <person name="Weinstock G."/>
            <person name="Sodergren E."/>
            <person name="Clifton S."/>
            <person name="Fulton L."/>
            <person name="Fulton B."/>
            <person name="Courtney L."/>
            <person name="Fronick C."/>
            <person name="Harrison M."/>
            <person name="Strong C."/>
            <person name="Farmer C."/>
            <person name="Delahaunty K."/>
            <person name="Markovic C."/>
            <person name="Hall O."/>
            <person name="Minx P."/>
            <person name="Tomlinson C."/>
            <person name="Mitreva M."/>
            <person name="Nelson J."/>
            <person name="Hou S."/>
            <person name="Wollam A."/>
            <person name="Pepin K.H."/>
            <person name="Johnson M."/>
            <person name="Bhonagiri V."/>
            <person name="Nash W.E."/>
            <person name="Warren W."/>
            <person name="Chinwalla A."/>
            <person name="Mardis E.R."/>
            <person name="Wilson R.K."/>
        </authorList>
    </citation>
    <scope>NUCLEOTIDE SEQUENCE [LARGE SCALE GENOMIC DNA]</scope>
    <source>
        <strain evidence="4">DSM 14600</strain>
    </source>
</reference>
<dbReference type="Gene3D" id="1.10.357.10">
    <property type="entry name" value="Tetracycline Repressor, domain 2"/>
    <property type="match status" value="1"/>
</dbReference>
<name>C4GBY6_9FIRM</name>
<dbReference type="RefSeq" id="WP_006906442.1">
    <property type="nucleotide sequence ID" value="NZ_GG665866.1"/>
</dbReference>
<dbReference type="InterPro" id="IPR050624">
    <property type="entry name" value="HTH-type_Tx_Regulator"/>
</dbReference>
<evidence type="ECO:0000256" key="2">
    <source>
        <dbReference type="PROSITE-ProRule" id="PRU00335"/>
    </source>
</evidence>
<sequence>MRVTKDPEERKAEIVSTARRLFEQNGYKETQIKDIVSQIGVAQGLFYYYFKSKEEVMEAVAKQYADQIMGAIREVVNRDDALMRKIDAVFNVFITAANRESKLFFEMMTAKNGEIHARIFIEIGEKLIPFVAEMIEMGNQSGECKCENPAFFSRLFVAGLFSNINQIAPEQKIEYMISESSMIKEIIKRLFDVKM</sequence>
<dbReference type="eggNOG" id="COG1309">
    <property type="taxonomic scope" value="Bacteria"/>
</dbReference>
<keyword evidence="1 2" id="KW-0238">DNA-binding</keyword>
<dbReference type="InterPro" id="IPR001647">
    <property type="entry name" value="HTH_TetR"/>
</dbReference>
<dbReference type="GO" id="GO:0003677">
    <property type="term" value="F:DNA binding"/>
    <property type="evidence" value="ECO:0007669"/>
    <property type="project" value="UniProtKB-UniRule"/>
</dbReference>
<keyword evidence="5" id="KW-1185">Reference proteome</keyword>
<dbReference type="SUPFAM" id="SSF46689">
    <property type="entry name" value="Homeodomain-like"/>
    <property type="match status" value="1"/>
</dbReference>
<feature type="domain" description="HTH tetR-type" evidence="3">
    <location>
        <begin position="8"/>
        <end position="68"/>
    </location>
</feature>
<feature type="DNA-binding region" description="H-T-H motif" evidence="2">
    <location>
        <begin position="31"/>
        <end position="50"/>
    </location>
</feature>